<dbReference type="Proteomes" id="UP000075420">
    <property type="component" value="Unassembled WGS sequence"/>
</dbReference>
<dbReference type="InterPro" id="IPR027417">
    <property type="entry name" value="P-loop_NTPase"/>
</dbReference>
<dbReference type="GO" id="GO:0003873">
    <property type="term" value="F:6-phosphofructo-2-kinase activity"/>
    <property type="evidence" value="ECO:0007669"/>
    <property type="project" value="InterPro"/>
</dbReference>
<dbReference type="CDD" id="cd07067">
    <property type="entry name" value="HP_PGM_like"/>
    <property type="match status" value="1"/>
</dbReference>
<gene>
    <name evidence="5" type="ORF">BE08_42475</name>
</gene>
<keyword evidence="2" id="KW-0067">ATP-binding</keyword>
<keyword evidence="1" id="KW-0547">Nucleotide-binding</keyword>
<dbReference type="InterPro" id="IPR029033">
    <property type="entry name" value="His_PPase_superfam"/>
</dbReference>
<dbReference type="SUPFAM" id="SSF53254">
    <property type="entry name" value="Phosphoglycerate mutase-like"/>
    <property type="match status" value="1"/>
</dbReference>
<dbReference type="GO" id="GO:0005829">
    <property type="term" value="C:cytosol"/>
    <property type="evidence" value="ECO:0007669"/>
    <property type="project" value="TreeGrafter"/>
</dbReference>
<dbReference type="FunFam" id="3.40.50.1240:FF:000006">
    <property type="entry name" value="6-phosphofructo-2-kinase/fructose-2, 6-bisphosphatase"/>
    <property type="match status" value="1"/>
</dbReference>
<evidence type="ECO:0000259" key="4">
    <source>
        <dbReference type="Pfam" id="PF01591"/>
    </source>
</evidence>
<dbReference type="Pfam" id="PF01591">
    <property type="entry name" value="6PF2K"/>
    <property type="match status" value="1"/>
</dbReference>
<protein>
    <submittedName>
        <fullName evidence="5">Fructose-2,6-bisphosphatase</fullName>
    </submittedName>
</protein>
<comment type="caution">
    <text evidence="5">The sequence shown here is derived from an EMBL/GenBank/DDBJ whole genome shotgun (WGS) entry which is preliminary data.</text>
</comment>
<evidence type="ECO:0000313" key="5">
    <source>
        <dbReference type="EMBL" id="KYF47222.1"/>
    </source>
</evidence>
<evidence type="ECO:0000313" key="6">
    <source>
        <dbReference type="Proteomes" id="UP000075420"/>
    </source>
</evidence>
<dbReference type="PANTHER" id="PTHR10606:SF44">
    <property type="entry name" value="6-PHOSPHOFRUCTO 2-KINASE_FRUCTOSE 2,6-BISPHOSPHATASE LONG FORM"/>
    <property type="match status" value="1"/>
</dbReference>
<evidence type="ECO:0000256" key="3">
    <source>
        <dbReference type="PIRSR" id="PIRSR613078-2"/>
    </source>
</evidence>
<dbReference type="GO" id="GO:0006000">
    <property type="term" value="P:fructose metabolic process"/>
    <property type="evidence" value="ECO:0007669"/>
    <property type="project" value="InterPro"/>
</dbReference>
<feature type="binding site" evidence="3">
    <location>
        <position position="274"/>
    </location>
    <ligand>
        <name>substrate</name>
    </ligand>
</feature>
<dbReference type="GO" id="GO:0006003">
    <property type="term" value="P:fructose 2,6-bisphosphate metabolic process"/>
    <property type="evidence" value="ECO:0007669"/>
    <property type="project" value="InterPro"/>
</dbReference>
<dbReference type="PROSITE" id="PS00175">
    <property type="entry name" value="PG_MUTASE"/>
    <property type="match status" value="1"/>
</dbReference>
<feature type="domain" description="6-phosphofructo-2-kinase" evidence="4">
    <location>
        <begin position="7"/>
        <end position="216"/>
    </location>
</feature>
<accession>A0A150NYW8</accession>
<dbReference type="Gene3D" id="3.40.50.300">
    <property type="entry name" value="P-loop containing nucleotide triphosphate hydrolases"/>
    <property type="match status" value="1"/>
</dbReference>
<evidence type="ECO:0000256" key="1">
    <source>
        <dbReference type="ARBA" id="ARBA00022741"/>
    </source>
</evidence>
<dbReference type="EMBL" id="JELY01003650">
    <property type="protein sequence ID" value="KYF47222.1"/>
    <property type="molecule type" value="Genomic_DNA"/>
</dbReference>
<proteinExistence type="predicted"/>
<dbReference type="AlphaFoldDB" id="A0A150NYW8"/>
<feature type="non-terminal residue" evidence="5">
    <location>
        <position position="420"/>
    </location>
</feature>
<feature type="binding site" evidence="3">
    <location>
        <begin position="223"/>
        <end position="230"/>
    </location>
    <ligand>
        <name>substrate</name>
    </ligand>
</feature>
<dbReference type="PRINTS" id="PR00991">
    <property type="entry name" value="6PFRUCTKNASE"/>
</dbReference>
<dbReference type="InterPro" id="IPR013079">
    <property type="entry name" value="6Phosfructo_kin"/>
</dbReference>
<dbReference type="PANTHER" id="PTHR10606">
    <property type="entry name" value="6-PHOSPHOFRUCTO-2-KINASE/FRUCTOSE-2,6-BISPHOSPHATASE"/>
    <property type="match status" value="1"/>
</dbReference>
<dbReference type="SMART" id="SM00855">
    <property type="entry name" value="PGAM"/>
    <property type="match status" value="1"/>
</dbReference>
<dbReference type="SUPFAM" id="SSF52540">
    <property type="entry name" value="P-loop containing nucleoside triphosphate hydrolases"/>
    <property type="match status" value="1"/>
</dbReference>
<dbReference type="PIRSF" id="PIRSF000709">
    <property type="entry name" value="6PFK_2-Ptase"/>
    <property type="match status" value="1"/>
</dbReference>
<organism evidence="5 6">
    <name type="scientific">Sorangium cellulosum</name>
    <name type="common">Polyangium cellulosum</name>
    <dbReference type="NCBI Taxonomy" id="56"/>
    <lineage>
        <taxon>Bacteria</taxon>
        <taxon>Pseudomonadati</taxon>
        <taxon>Myxococcota</taxon>
        <taxon>Polyangia</taxon>
        <taxon>Polyangiales</taxon>
        <taxon>Polyangiaceae</taxon>
        <taxon>Sorangium</taxon>
    </lineage>
</organism>
<dbReference type="FunFam" id="3.40.50.300:FF:000644">
    <property type="entry name" value="GpmB, Fructose-2,6-bisphosphatase"/>
    <property type="match status" value="1"/>
</dbReference>
<dbReference type="GO" id="GO:0004331">
    <property type="term" value="F:fructose-2,6-bisphosphate 2-phosphatase activity"/>
    <property type="evidence" value="ECO:0007669"/>
    <property type="project" value="TreeGrafter"/>
</dbReference>
<name>A0A150NYW8_SORCE</name>
<dbReference type="Gene3D" id="3.40.50.1240">
    <property type="entry name" value="Phosphoglycerate mutase-like"/>
    <property type="match status" value="1"/>
</dbReference>
<dbReference type="InterPro" id="IPR013078">
    <property type="entry name" value="His_Pase_superF_clade-1"/>
</dbReference>
<reference evidence="5 6" key="1">
    <citation type="submission" date="2014-02" db="EMBL/GenBank/DDBJ databases">
        <title>The small core and large imbalanced accessory genome model reveals a collaborative survival strategy of Sorangium cellulosum strains in nature.</title>
        <authorList>
            <person name="Han K."/>
            <person name="Peng R."/>
            <person name="Blom J."/>
            <person name="Li Y.-Z."/>
        </authorList>
    </citation>
    <scope>NUCLEOTIDE SEQUENCE [LARGE SCALE GENOMIC DNA]</scope>
    <source>
        <strain evidence="5 6">So0157-25</strain>
    </source>
</reference>
<evidence type="ECO:0000256" key="2">
    <source>
        <dbReference type="ARBA" id="ARBA00022840"/>
    </source>
</evidence>
<dbReference type="InterPro" id="IPR003094">
    <property type="entry name" value="6Pfruct_kin"/>
</dbReference>
<dbReference type="InterPro" id="IPR001345">
    <property type="entry name" value="PG/BPGM_mutase_AS"/>
</dbReference>
<dbReference type="Pfam" id="PF00300">
    <property type="entry name" value="His_Phos_1"/>
    <property type="match status" value="1"/>
</dbReference>
<sequence>MVSLARDSSPIVLAMVGLPARGKTSIARKIARYLSWLGHPTRLFNVGNYRRAHLGTAQPHQFFDPDNTQGRQALLGMAMTALDDLIGWLSSGGEVAIYDATNSTRARRNLVTERCAAHGFPVVFIESICNDESIIETNVRETKLRSPDYQGVDPEAALRDFRARIAHYARAYEPLGEPEKSYIKIIDVGRQVVLNRIHGYLPARLVPLLMNMHLTPHPIWLTRHGESVFNEKGLLGGDSDLSARGEDYAKNLAVFIRERSGDEHVNVWTSTLRRTIQTARPITQNHVAWRALDEIDAGVCEGMTYEEIRQQMPEVFHARAADKFRYRYPRGESYEDVIQRLDPLIIQLERQRSPVLVIGHQAVLRALYAYLVDRPAPSCPTLPIPLHTVIELTPTAYACEERRFQLAPPVQGADSSTAHP</sequence>
<dbReference type="GO" id="GO:0005524">
    <property type="term" value="F:ATP binding"/>
    <property type="evidence" value="ECO:0007669"/>
    <property type="project" value="UniProtKB-KW"/>
</dbReference>